<dbReference type="Proteomes" id="UP001066276">
    <property type="component" value="Chromosome 2_1"/>
</dbReference>
<dbReference type="EMBL" id="JANPWB010000003">
    <property type="protein sequence ID" value="KAJ1197070.1"/>
    <property type="molecule type" value="Genomic_DNA"/>
</dbReference>
<evidence type="ECO:0000313" key="3">
    <source>
        <dbReference type="Proteomes" id="UP001066276"/>
    </source>
</evidence>
<proteinExistence type="predicted"/>
<sequence>MCNRLFLLAERKRGVYSRKSVVRRFINLPSRPRPEKQWMPSKRHLSSVAGRRASPEGKEQREQTRRC</sequence>
<comment type="caution">
    <text evidence="2">The sequence shown here is derived from an EMBL/GenBank/DDBJ whole genome shotgun (WGS) entry which is preliminary data.</text>
</comment>
<dbReference type="AlphaFoldDB" id="A0AAV7V9T3"/>
<feature type="compositionally biased region" description="Basic and acidic residues" evidence="1">
    <location>
        <begin position="53"/>
        <end position="67"/>
    </location>
</feature>
<accession>A0AAV7V9T3</accession>
<keyword evidence="3" id="KW-1185">Reference proteome</keyword>
<protein>
    <submittedName>
        <fullName evidence="2">Uncharacterized protein</fullName>
    </submittedName>
</protein>
<organism evidence="2 3">
    <name type="scientific">Pleurodeles waltl</name>
    <name type="common">Iberian ribbed newt</name>
    <dbReference type="NCBI Taxonomy" id="8319"/>
    <lineage>
        <taxon>Eukaryota</taxon>
        <taxon>Metazoa</taxon>
        <taxon>Chordata</taxon>
        <taxon>Craniata</taxon>
        <taxon>Vertebrata</taxon>
        <taxon>Euteleostomi</taxon>
        <taxon>Amphibia</taxon>
        <taxon>Batrachia</taxon>
        <taxon>Caudata</taxon>
        <taxon>Salamandroidea</taxon>
        <taxon>Salamandridae</taxon>
        <taxon>Pleurodelinae</taxon>
        <taxon>Pleurodeles</taxon>
    </lineage>
</organism>
<gene>
    <name evidence="2" type="ORF">NDU88_000932</name>
</gene>
<evidence type="ECO:0000313" key="2">
    <source>
        <dbReference type="EMBL" id="KAJ1197070.1"/>
    </source>
</evidence>
<evidence type="ECO:0000256" key="1">
    <source>
        <dbReference type="SAM" id="MobiDB-lite"/>
    </source>
</evidence>
<name>A0AAV7V9T3_PLEWA</name>
<feature type="region of interest" description="Disordered" evidence="1">
    <location>
        <begin position="31"/>
        <end position="67"/>
    </location>
</feature>
<reference evidence="2" key="1">
    <citation type="journal article" date="2022" name="bioRxiv">
        <title>Sequencing and chromosome-scale assembly of the giantPleurodeles waltlgenome.</title>
        <authorList>
            <person name="Brown T."/>
            <person name="Elewa A."/>
            <person name="Iarovenko S."/>
            <person name="Subramanian E."/>
            <person name="Araus A.J."/>
            <person name="Petzold A."/>
            <person name="Susuki M."/>
            <person name="Suzuki K.-i.T."/>
            <person name="Hayashi T."/>
            <person name="Toyoda A."/>
            <person name="Oliveira C."/>
            <person name="Osipova E."/>
            <person name="Leigh N.D."/>
            <person name="Simon A."/>
            <person name="Yun M.H."/>
        </authorList>
    </citation>
    <scope>NUCLEOTIDE SEQUENCE</scope>
    <source>
        <strain evidence="2">20211129_DDA</strain>
        <tissue evidence="2">Liver</tissue>
    </source>
</reference>